<dbReference type="InterPro" id="IPR043128">
    <property type="entry name" value="Rev_trsase/Diguanyl_cyclase"/>
</dbReference>
<reference evidence="3" key="1">
    <citation type="submission" date="2017-10" db="EMBL/GenBank/DDBJ databases">
        <title>Rapid genome shrinkage in a self-fertile nematode reveals novel sperm competition proteins.</title>
        <authorList>
            <person name="Yin D."/>
            <person name="Schwarz E.M."/>
            <person name="Thomas C.G."/>
            <person name="Felde R.L."/>
            <person name="Korf I.F."/>
            <person name="Cutter A.D."/>
            <person name="Schartner C.M."/>
            <person name="Ralston E.J."/>
            <person name="Meyer B.J."/>
            <person name="Haag E.S."/>
        </authorList>
    </citation>
    <scope>NUCLEOTIDE SEQUENCE [LARGE SCALE GENOMIC DNA]</scope>
    <source>
        <strain evidence="3">JU1422</strain>
    </source>
</reference>
<dbReference type="InterPro" id="IPR000477">
    <property type="entry name" value="RT_dom"/>
</dbReference>
<evidence type="ECO:0000313" key="3">
    <source>
        <dbReference type="Proteomes" id="UP000230233"/>
    </source>
</evidence>
<gene>
    <name evidence="2" type="primary">Cnig_chr_IV.g15661</name>
    <name evidence="2" type="ORF">B9Z55_015661</name>
</gene>
<comment type="caution">
    <text evidence="2">The sequence shown here is derived from an EMBL/GenBank/DDBJ whole genome shotgun (WGS) entry which is preliminary data.</text>
</comment>
<dbReference type="OrthoDB" id="410104at2759"/>
<dbReference type="PANTHER" id="PTHR47027:SF20">
    <property type="entry name" value="REVERSE TRANSCRIPTASE-LIKE PROTEIN WITH RNA-DIRECTED DNA POLYMERASE DOMAIN"/>
    <property type="match status" value="1"/>
</dbReference>
<accession>A0A2G5UC19</accession>
<dbReference type="InterPro" id="IPR043502">
    <property type="entry name" value="DNA/RNA_pol_sf"/>
</dbReference>
<dbReference type="Pfam" id="PF00078">
    <property type="entry name" value="RVT_1"/>
    <property type="match status" value="1"/>
</dbReference>
<feature type="domain" description="Reverse transcriptase" evidence="1">
    <location>
        <begin position="34"/>
        <end position="307"/>
    </location>
</feature>
<dbReference type="EMBL" id="PDUG01000004">
    <property type="protein sequence ID" value="PIC36796.1"/>
    <property type="molecule type" value="Genomic_DNA"/>
</dbReference>
<protein>
    <recommendedName>
        <fullName evidence="1">Reverse transcriptase domain-containing protein</fullName>
    </recommendedName>
</protein>
<proteinExistence type="predicted"/>
<dbReference type="PROSITE" id="PS50878">
    <property type="entry name" value="RT_POL"/>
    <property type="match status" value="1"/>
</dbReference>
<dbReference type="CDD" id="cd01650">
    <property type="entry name" value="RT_nLTR_like"/>
    <property type="match status" value="1"/>
</dbReference>
<evidence type="ECO:0000313" key="2">
    <source>
        <dbReference type="EMBL" id="PIC36796.1"/>
    </source>
</evidence>
<dbReference type="Gene3D" id="3.30.70.270">
    <property type="match status" value="1"/>
</dbReference>
<keyword evidence="3" id="KW-1185">Reference proteome</keyword>
<dbReference type="PANTHER" id="PTHR47027">
    <property type="entry name" value="REVERSE TRANSCRIPTASE DOMAIN-CONTAINING PROTEIN"/>
    <property type="match status" value="1"/>
</dbReference>
<dbReference type="Proteomes" id="UP000230233">
    <property type="component" value="Chromosome IV"/>
</dbReference>
<evidence type="ECO:0000259" key="1">
    <source>
        <dbReference type="PROSITE" id="PS50878"/>
    </source>
</evidence>
<dbReference type="STRING" id="1611254.A0A2G5UC19"/>
<dbReference type="SUPFAM" id="SSF56672">
    <property type="entry name" value="DNA/RNA polymerases"/>
    <property type="match status" value="1"/>
</dbReference>
<organism evidence="2 3">
    <name type="scientific">Caenorhabditis nigoni</name>
    <dbReference type="NCBI Taxonomy" id="1611254"/>
    <lineage>
        <taxon>Eukaryota</taxon>
        <taxon>Metazoa</taxon>
        <taxon>Ecdysozoa</taxon>
        <taxon>Nematoda</taxon>
        <taxon>Chromadorea</taxon>
        <taxon>Rhabditida</taxon>
        <taxon>Rhabditina</taxon>
        <taxon>Rhabditomorpha</taxon>
        <taxon>Rhabditoidea</taxon>
        <taxon>Rhabditidae</taxon>
        <taxon>Peloderinae</taxon>
        <taxon>Caenorhabditis</taxon>
    </lineage>
</organism>
<name>A0A2G5UC19_9PELO</name>
<dbReference type="AlphaFoldDB" id="A0A2G5UC19"/>
<sequence>MKLRKAPGHDQINNAMLRNAAPTLIPHLKEVFNYIVKNQEIPPTLGDSVTTLIPKKGDLRDIGNYRPISVLPATFKLLTRIILGRIQPALELHQPPEQAGFRRGYGTVEHIYNIRLLLQKVREYKIEIFIVFIDFQKAYDSVEWNAVFNALESHGVEPSYVRVLENIYHDAESNIKILDDLTPVTIKRGVRQGCVLSPLLFNAVLEQVFNSLQWDEKHEYGIGINGDRLTNLRYADDVALIAHDRDTMQKMVDELIKESKKVGLVINKKKTVAMTNLPTTSPDNLNIKINGQNINIVDKFIYLGSSISFEPNNNEIQRRISSAWGAFTKHRQFLTDRRAAPRLKKRVFLTCVVPCFLYGCEAWALRIEDKRKIDVAQRRMERAMLGISRLDRIRNEEIAKRTRLPRVTELSWKRKVNWGWKVANAEERRWSRRISEWCPLESRRVRGRPLQRWEDEFKERLQEVGTPGVLWMRMARESKKDWDTLMTPARNRRQ</sequence>